<dbReference type="Pfam" id="PF04358">
    <property type="entry name" value="DsrC"/>
    <property type="match status" value="1"/>
</dbReference>
<dbReference type="Gene3D" id="3.30.1420.10">
    <property type="match status" value="1"/>
</dbReference>
<accession>A0ABQ4PN49</accession>
<comment type="subcellular location">
    <subcellularLocation>
        <location evidence="1">Cytoplasm</location>
    </subcellularLocation>
</comment>
<dbReference type="PANTHER" id="PTHR37010:SF1">
    <property type="entry name" value="SULFURTRANSFERASE TUSE"/>
    <property type="match status" value="1"/>
</dbReference>
<dbReference type="PANTHER" id="PTHR37010">
    <property type="entry name" value="SULFURTRANSFERASE TUSE"/>
    <property type="match status" value="1"/>
</dbReference>
<evidence type="ECO:0000313" key="4">
    <source>
        <dbReference type="EMBL" id="GIU49827.1"/>
    </source>
</evidence>
<dbReference type="EMBL" id="BPFB01000042">
    <property type="protein sequence ID" value="GIU49827.1"/>
    <property type="molecule type" value="Genomic_DNA"/>
</dbReference>
<evidence type="ECO:0000256" key="3">
    <source>
        <dbReference type="PIRNR" id="PIRNR006223"/>
    </source>
</evidence>
<dbReference type="NCBIfam" id="TIGR03342">
    <property type="entry name" value="dsrC_tusE_dsvC"/>
    <property type="match status" value="1"/>
</dbReference>
<comment type="function">
    <text evidence="3">Part of a sulfur-relay system.</text>
</comment>
<dbReference type="PIRSF" id="PIRSF006223">
    <property type="entry name" value="DsrC_TusE"/>
    <property type="match status" value="1"/>
</dbReference>
<dbReference type="Proteomes" id="UP000761574">
    <property type="component" value="Unassembled WGS sequence"/>
</dbReference>
<dbReference type="InterPro" id="IPR025526">
    <property type="entry name" value="DsrC-like_dom_sf"/>
</dbReference>
<dbReference type="InterPro" id="IPR007453">
    <property type="entry name" value="DsrC/TusE"/>
</dbReference>
<gene>
    <name evidence="4" type="primary">tusE</name>
    <name evidence="4" type="ORF">TUM4630_29360</name>
</gene>
<evidence type="ECO:0000313" key="5">
    <source>
        <dbReference type="Proteomes" id="UP000761574"/>
    </source>
</evidence>
<name>A0ABQ4PN49_9GAMM</name>
<comment type="similarity">
    <text evidence="3">Belongs to the dsrC/tusE family.</text>
</comment>
<evidence type="ECO:0000256" key="1">
    <source>
        <dbReference type="ARBA" id="ARBA00004496"/>
    </source>
</evidence>
<comment type="caution">
    <text evidence="4">The sequence shown here is derived from an EMBL/GenBank/DDBJ whole genome shotgun (WGS) entry which is preliminary data.</text>
</comment>
<dbReference type="RefSeq" id="WP_119977970.1">
    <property type="nucleotide sequence ID" value="NZ_BPFB01000042.1"/>
</dbReference>
<evidence type="ECO:0000256" key="2">
    <source>
        <dbReference type="ARBA" id="ARBA00022490"/>
    </source>
</evidence>
<dbReference type="EC" id="2.8.1.-" evidence="3"/>
<keyword evidence="3" id="KW-0808">Transferase</keyword>
<reference evidence="4 5" key="1">
    <citation type="submission" date="2021-05" db="EMBL/GenBank/DDBJ databases">
        <title>Molecular characterization for Shewanella algae harboring chromosomal blaOXA-55-like strains isolated from clinical and environment sample.</title>
        <authorList>
            <person name="Ohama Y."/>
            <person name="Aoki K."/>
            <person name="Harada S."/>
            <person name="Moriya K."/>
            <person name="Ishii Y."/>
            <person name="Tateda K."/>
        </authorList>
    </citation>
    <scope>NUCLEOTIDE SEQUENCE [LARGE SCALE GENOMIC DNA]</scope>
    <source>
        <strain evidence="4 5">LMG 23746</strain>
    </source>
</reference>
<keyword evidence="5" id="KW-1185">Reference proteome</keyword>
<keyword evidence="2" id="KW-0963">Cytoplasm</keyword>
<dbReference type="InterPro" id="IPR042072">
    <property type="entry name" value="DsrC-like_C"/>
</dbReference>
<protein>
    <recommendedName>
        <fullName evidence="3">Sulfurtransferase</fullName>
        <ecNumber evidence="3">2.8.1.-</ecNumber>
    </recommendedName>
</protein>
<dbReference type="SUPFAM" id="SSF69721">
    <property type="entry name" value="DsrC, the gamma subunit of dissimilatory sulfite reductase"/>
    <property type="match status" value="1"/>
</dbReference>
<sequence length="111" mass="12433">MNYIQYQAEKIETDAQGYLKNVNDWHEELAKVIAAGENIELTPAHWEVIHFVRNFYLEYNTSPAIRVLVKAIGQALGAEKGNSKYLYTLFPVGPAKQATKIAGLPKPAKCI</sequence>
<dbReference type="Gene3D" id="1.10.10.370">
    <property type="entry name" value="DsrC-like protein, C-terminal domain"/>
    <property type="match status" value="1"/>
</dbReference>
<proteinExistence type="inferred from homology"/>
<organism evidence="4 5">
    <name type="scientific">Shewanella algidipiscicola</name>
    <dbReference type="NCBI Taxonomy" id="614070"/>
    <lineage>
        <taxon>Bacteria</taxon>
        <taxon>Pseudomonadati</taxon>
        <taxon>Pseudomonadota</taxon>
        <taxon>Gammaproteobacteria</taxon>
        <taxon>Alteromonadales</taxon>
        <taxon>Shewanellaceae</taxon>
        <taxon>Shewanella</taxon>
    </lineage>
</organism>
<dbReference type="InterPro" id="IPR043163">
    <property type="entry name" value="DsrC-like_N"/>
</dbReference>